<feature type="transmembrane region" description="Helical" evidence="2">
    <location>
        <begin position="232"/>
        <end position="252"/>
    </location>
</feature>
<comment type="caution">
    <text evidence="3">The sequence shown here is derived from an EMBL/GenBank/DDBJ whole genome shotgun (WGS) entry which is preliminary data.</text>
</comment>
<dbReference type="Proteomes" id="UP000325902">
    <property type="component" value="Unassembled WGS sequence"/>
</dbReference>
<dbReference type="EMBL" id="VCHE01000094">
    <property type="protein sequence ID" value="KAB2571698.1"/>
    <property type="molecule type" value="Genomic_DNA"/>
</dbReference>
<gene>
    <name evidence="3" type="ORF">DBV05_g9609</name>
</gene>
<keyword evidence="2" id="KW-1133">Transmembrane helix</keyword>
<organism evidence="3 4">
    <name type="scientific">Lasiodiplodia theobromae</name>
    <dbReference type="NCBI Taxonomy" id="45133"/>
    <lineage>
        <taxon>Eukaryota</taxon>
        <taxon>Fungi</taxon>
        <taxon>Dikarya</taxon>
        <taxon>Ascomycota</taxon>
        <taxon>Pezizomycotina</taxon>
        <taxon>Dothideomycetes</taxon>
        <taxon>Dothideomycetes incertae sedis</taxon>
        <taxon>Botryosphaeriales</taxon>
        <taxon>Botryosphaeriaceae</taxon>
        <taxon>Lasiodiplodia</taxon>
    </lineage>
</organism>
<name>A0A5N5D1Z8_9PEZI</name>
<keyword evidence="2" id="KW-0472">Membrane</keyword>
<keyword evidence="4" id="KW-1185">Reference proteome</keyword>
<evidence type="ECO:0000313" key="3">
    <source>
        <dbReference type="EMBL" id="KAB2571698.1"/>
    </source>
</evidence>
<evidence type="ECO:0000256" key="2">
    <source>
        <dbReference type="SAM" id="Phobius"/>
    </source>
</evidence>
<protein>
    <submittedName>
        <fullName evidence="3">Uncharacterized protein</fullName>
    </submittedName>
</protein>
<dbReference type="AlphaFoldDB" id="A0A5N5D1Z8"/>
<feature type="region of interest" description="Disordered" evidence="1">
    <location>
        <begin position="198"/>
        <end position="221"/>
    </location>
</feature>
<sequence length="352" mass="39899">MFSPSEFTVTFAYQSQNIPFSDWISLLTVCLAPLLAHIMSGAPEPIVLTDDPPHWSDRLYLWNPMTITWRYFIIVDRRMRATNWTPRSMADINAVFWTDSGWRGCDYLEENPNIICTKLPSGTAIPWISSSAAKTLIVTLQGFQIVYLCMLALLERTFQISIRSIFFAISFISLLRLPAAPWLTEEFGYCNTSKQDSEDSCWQQSDPTAPPSPPASSSLRPQSSRGALVLRAYFLLWNTCSLALNILFWFCPGPLCPVCRSSTAFLRQIVFLAIIIGKTTLFYLYIVTGQTASPILPCQNARWYKAYTWLLVVLSLALLFVSVLETRRDEDGGYTSVPDIPACRYKKVWETA</sequence>
<keyword evidence="2" id="KW-0812">Transmembrane</keyword>
<evidence type="ECO:0000256" key="1">
    <source>
        <dbReference type="SAM" id="MobiDB-lite"/>
    </source>
</evidence>
<accession>A0A5N5D1Z8</accession>
<proteinExistence type="predicted"/>
<feature type="transmembrane region" description="Helical" evidence="2">
    <location>
        <begin position="264"/>
        <end position="286"/>
    </location>
</feature>
<feature type="transmembrane region" description="Helical" evidence="2">
    <location>
        <begin position="306"/>
        <end position="324"/>
    </location>
</feature>
<evidence type="ECO:0000313" key="4">
    <source>
        <dbReference type="Proteomes" id="UP000325902"/>
    </source>
</evidence>
<dbReference type="OrthoDB" id="4586224at2759"/>
<reference evidence="3 4" key="1">
    <citation type="journal article" date="2019" name="Sci. Rep.">
        <title>A multi-omics analysis of the grapevine pathogen Lasiodiplodia theobromae reveals that temperature affects the expression of virulence- and pathogenicity-related genes.</title>
        <authorList>
            <person name="Felix C."/>
            <person name="Meneses R."/>
            <person name="Goncalves M.F.M."/>
            <person name="Tilleman L."/>
            <person name="Duarte A.S."/>
            <person name="Jorrin-Novo J.V."/>
            <person name="Van de Peer Y."/>
            <person name="Deforce D."/>
            <person name="Van Nieuwerburgh F."/>
            <person name="Esteves A.C."/>
            <person name="Alves A."/>
        </authorList>
    </citation>
    <scope>NUCLEOTIDE SEQUENCE [LARGE SCALE GENOMIC DNA]</scope>
    <source>
        <strain evidence="3 4">LA-SOL3</strain>
    </source>
</reference>